<reference evidence="2" key="2">
    <citation type="submission" date="2020-09" db="EMBL/GenBank/DDBJ databases">
        <authorList>
            <person name="Sun Q."/>
            <person name="Kim S."/>
        </authorList>
    </citation>
    <scope>NUCLEOTIDE SEQUENCE</scope>
    <source>
        <strain evidence="2">KCTC 42731</strain>
    </source>
</reference>
<dbReference type="Proteomes" id="UP000623842">
    <property type="component" value="Unassembled WGS sequence"/>
</dbReference>
<protein>
    <recommendedName>
        <fullName evidence="1">Methyltransferase type 12 domain-containing protein</fullName>
    </recommendedName>
</protein>
<dbReference type="Pfam" id="PF08242">
    <property type="entry name" value="Methyltransf_12"/>
    <property type="match status" value="1"/>
</dbReference>
<dbReference type="InterPro" id="IPR013217">
    <property type="entry name" value="Methyltransf_12"/>
</dbReference>
<dbReference type="EMBL" id="BNCK01000001">
    <property type="protein sequence ID" value="GHF80455.1"/>
    <property type="molecule type" value="Genomic_DNA"/>
</dbReference>
<dbReference type="Gene3D" id="3.40.50.150">
    <property type="entry name" value="Vaccinia Virus protein VP39"/>
    <property type="match status" value="1"/>
</dbReference>
<sequence length="218" mass="24675">MSKSFFEPQYDFLNETPEIKLGLMSAGTWYKDPKRFAFVLARYKFVAKMLAGKSHVLEVGCGDAFASRIVQQDVEQLTVLDVDETFIQDIEQRSCERWPLKAVCHNILDGALPANYDAAYSLDVFEHIDPELEHVYLQNLGSSLTENGVAIIGIPSLESQKYASPESIEGHVNCKSGLDFKKVCEKHFKHVFLFSMNDEVVHTGFYPMAHYLLALCIK</sequence>
<dbReference type="AlphaFoldDB" id="A0A919BD19"/>
<evidence type="ECO:0000313" key="2">
    <source>
        <dbReference type="EMBL" id="GHF80455.1"/>
    </source>
</evidence>
<keyword evidence="3" id="KW-1185">Reference proteome</keyword>
<dbReference type="InterPro" id="IPR029063">
    <property type="entry name" value="SAM-dependent_MTases_sf"/>
</dbReference>
<feature type="domain" description="Methyltransferase type 12" evidence="1">
    <location>
        <begin position="57"/>
        <end position="149"/>
    </location>
</feature>
<name>A0A919BD19_9GAMM</name>
<dbReference type="SUPFAM" id="SSF53335">
    <property type="entry name" value="S-adenosyl-L-methionine-dependent methyltransferases"/>
    <property type="match status" value="1"/>
</dbReference>
<accession>A0A919BD19</accession>
<evidence type="ECO:0000259" key="1">
    <source>
        <dbReference type="Pfam" id="PF08242"/>
    </source>
</evidence>
<reference evidence="2" key="1">
    <citation type="journal article" date="2014" name="Int. J. Syst. Evol. Microbiol.">
        <title>Complete genome sequence of Corynebacterium casei LMG S-19264T (=DSM 44701T), isolated from a smear-ripened cheese.</title>
        <authorList>
            <consortium name="US DOE Joint Genome Institute (JGI-PGF)"/>
            <person name="Walter F."/>
            <person name="Albersmeier A."/>
            <person name="Kalinowski J."/>
            <person name="Ruckert C."/>
        </authorList>
    </citation>
    <scope>NUCLEOTIDE SEQUENCE</scope>
    <source>
        <strain evidence="2">KCTC 42731</strain>
    </source>
</reference>
<dbReference type="CDD" id="cd02440">
    <property type="entry name" value="AdoMet_MTases"/>
    <property type="match status" value="1"/>
</dbReference>
<evidence type="ECO:0000313" key="3">
    <source>
        <dbReference type="Proteomes" id="UP000623842"/>
    </source>
</evidence>
<dbReference type="RefSeq" id="WP_189767098.1">
    <property type="nucleotide sequence ID" value="NZ_BNCK01000001.1"/>
</dbReference>
<comment type="caution">
    <text evidence="2">The sequence shown here is derived from an EMBL/GenBank/DDBJ whole genome shotgun (WGS) entry which is preliminary data.</text>
</comment>
<organism evidence="2 3">
    <name type="scientific">Thalassotalea marina</name>
    <dbReference type="NCBI Taxonomy" id="1673741"/>
    <lineage>
        <taxon>Bacteria</taxon>
        <taxon>Pseudomonadati</taxon>
        <taxon>Pseudomonadota</taxon>
        <taxon>Gammaproteobacteria</taxon>
        <taxon>Alteromonadales</taxon>
        <taxon>Colwelliaceae</taxon>
        <taxon>Thalassotalea</taxon>
    </lineage>
</organism>
<gene>
    <name evidence="2" type="ORF">GCM10017161_04680</name>
</gene>
<proteinExistence type="predicted"/>